<protein>
    <recommendedName>
        <fullName evidence="1">Adaptor protein ClpS core domain-containing protein</fullName>
    </recommendedName>
</protein>
<feature type="domain" description="Adaptor protein ClpS core" evidence="1">
    <location>
        <begin position="100"/>
        <end position="168"/>
    </location>
</feature>
<dbReference type="InterPro" id="IPR022935">
    <property type="entry name" value="ClpS"/>
</dbReference>
<dbReference type="Pfam" id="PF02617">
    <property type="entry name" value="ClpS"/>
    <property type="match status" value="1"/>
</dbReference>
<dbReference type="Proteomes" id="UP000660262">
    <property type="component" value="Unassembled WGS sequence"/>
</dbReference>
<name>A0A830HB50_9CHLO</name>
<organism evidence="2 3">
    <name type="scientific">Pycnococcus provasolii</name>
    <dbReference type="NCBI Taxonomy" id="41880"/>
    <lineage>
        <taxon>Eukaryota</taxon>
        <taxon>Viridiplantae</taxon>
        <taxon>Chlorophyta</taxon>
        <taxon>Pseudoscourfieldiophyceae</taxon>
        <taxon>Pseudoscourfieldiales</taxon>
        <taxon>Pycnococcaceae</taxon>
        <taxon>Pycnococcus</taxon>
    </lineage>
</organism>
<dbReference type="GO" id="GO:0006508">
    <property type="term" value="P:proteolysis"/>
    <property type="evidence" value="ECO:0007669"/>
    <property type="project" value="InterPro"/>
</dbReference>
<evidence type="ECO:0000259" key="1">
    <source>
        <dbReference type="Pfam" id="PF02617"/>
    </source>
</evidence>
<dbReference type="GO" id="GO:0030163">
    <property type="term" value="P:protein catabolic process"/>
    <property type="evidence" value="ECO:0007669"/>
    <property type="project" value="InterPro"/>
</dbReference>
<evidence type="ECO:0000313" key="2">
    <source>
        <dbReference type="EMBL" id="GHP03958.1"/>
    </source>
</evidence>
<sequence>MAFLKTSSSSACRCNKVRQGAWRWNKYTSAAAAAAVPSPRQQREDCRVARRSGCVWDRQSINVAVWRLAATGPGGGVLDKPTTNPGRQSEFDLGKVRRTKEPPQFRVMLHNDDNNRREYVVQVLLKCIPGMTVDIAVNVMNEAHNHGLACVITCAQDDAESYCEKLRANGLISSIEPAGGGGGKDVPE</sequence>
<dbReference type="Gene3D" id="3.30.1390.10">
    <property type="match status" value="1"/>
</dbReference>
<dbReference type="AlphaFoldDB" id="A0A830HB50"/>
<dbReference type="InterPro" id="IPR014719">
    <property type="entry name" value="Ribosomal_bL12_C/ClpS-like"/>
</dbReference>
<reference evidence="2" key="1">
    <citation type="submission" date="2020-10" db="EMBL/GenBank/DDBJ databases">
        <title>Unveiling of a novel bifunctional photoreceptor, Dualchrome1, isolated from a cosmopolitan green alga.</title>
        <authorList>
            <person name="Suzuki S."/>
            <person name="Kawachi M."/>
        </authorList>
    </citation>
    <scope>NUCLEOTIDE SEQUENCE</scope>
    <source>
        <strain evidence="2">NIES 2893</strain>
    </source>
</reference>
<dbReference type="SUPFAM" id="SSF54736">
    <property type="entry name" value="ClpS-like"/>
    <property type="match status" value="1"/>
</dbReference>
<accession>A0A830HB50</accession>
<keyword evidence="3" id="KW-1185">Reference proteome</keyword>
<dbReference type="OrthoDB" id="2013930at2759"/>
<dbReference type="PANTHER" id="PTHR33473">
    <property type="entry name" value="ATP-DEPENDENT CLP PROTEASE ADAPTER PROTEIN CLPS1, CHLOROPLASTIC"/>
    <property type="match status" value="1"/>
</dbReference>
<comment type="caution">
    <text evidence="2">The sequence shown here is derived from an EMBL/GenBank/DDBJ whole genome shotgun (WGS) entry which is preliminary data.</text>
</comment>
<dbReference type="InterPro" id="IPR003769">
    <property type="entry name" value="ClpS_core"/>
</dbReference>
<gene>
    <name evidence="2" type="ORF">PPROV_000271200</name>
</gene>
<dbReference type="PANTHER" id="PTHR33473:SF17">
    <property type="entry name" value="ATP-DEPENDENT CLP PROTEASE ADAPTER PROTEIN CLPS1, CHLOROPLASTIC"/>
    <property type="match status" value="1"/>
</dbReference>
<proteinExistence type="predicted"/>
<evidence type="ECO:0000313" key="3">
    <source>
        <dbReference type="Proteomes" id="UP000660262"/>
    </source>
</evidence>
<dbReference type="EMBL" id="BNJQ01000006">
    <property type="protein sequence ID" value="GHP03958.1"/>
    <property type="molecule type" value="Genomic_DNA"/>
</dbReference>